<feature type="coiled-coil region" evidence="1">
    <location>
        <begin position="162"/>
        <end position="189"/>
    </location>
</feature>
<name>A0A2M7RE62_9BACT</name>
<organism evidence="2 3">
    <name type="scientific">Candidatus Komeilibacteria bacterium CG_4_10_14_0_8_um_filter_37_78</name>
    <dbReference type="NCBI Taxonomy" id="1974471"/>
    <lineage>
        <taxon>Bacteria</taxon>
        <taxon>Candidatus Komeiliibacteriota</taxon>
    </lineage>
</organism>
<dbReference type="AlphaFoldDB" id="A0A2M7RE62"/>
<feature type="coiled-coil region" evidence="1">
    <location>
        <begin position="47"/>
        <end position="74"/>
    </location>
</feature>
<dbReference type="CDD" id="cd14820">
    <property type="entry name" value="TRAX"/>
    <property type="match status" value="1"/>
</dbReference>
<dbReference type="InterPro" id="IPR036081">
    <property type="entry name" value="Translin_sf"/>
</dbReference>
<accession>A0A2M7RE62</accession>
<protein>
    <recommendedName>
        <fullName evidence="4">Haloacid dehalogenase</fullName>
    </recommendedName>
</protein>
<dbReference type="Proteomes" id="UP000228689">
    <property type="component" value="Unassembled WGS sequence"/>
</dbReference>
<dbReference type="GO" id="GO:0043565">
    <property type="term" value="F:sequence-specific DNA binding"/>
    <property type="evidence" value="ECO:0007669"/>
    <property type="project" value="InterPro"/>
</dbReference>
<proteinExistence type="predicted"/>
<comment type="caution">
    <text evidence="2">The sequence shown here is derived from an EMBL/GenBank/DDBJ whole genome shotgun (WGS) entry which is preliminary data.</text>
</comment>
<dbReference type="Pfam" id="PF01997">
    <property type="entry name" value="Translin"/>
    <property type="match status" value="1"/>
</dbReference>
<evidence type="ECO:0000313" key="2">
    <source>
        <dbReference type="EMBL" id="PIY95039.1"/>
    </source>
</evidence>
<evidence type="ECO:0000256" key="1">
    <source>
        <dbReference type="SAM" id="Coils"/>
    </source>
</evidence>
<dbReference type="PANTHER" id="PTHR10741">
    <property type="entry name" value="TRANSLIN AND TRANSLIN ASSOCIATED PROTEIN X"/>
    <property type="match status" value="1"/>
</dbReference>
<dbReference type="SUPFAM" id="SSF74784">
    <property type="entry name" value="Translin"/>
    <property type="match status" value="1"/>
</dbReference>
<gene>
    <name evidence="2" type="ORF">COY67_01545</name>
</gene>
<reference evidence="3" key="1">
    <citation type="submission" date="2017-09" db="EMBL/GenBank/DDBJ databases">
        <title>Depth-based differentiation of microbial function through sediment-hosted aquifers and enrichment of novel symbionts in the deep terrestrial subsurface.</title>
        <authorList>
            <person name="Probst A.J."/>
            <person name="Ladd B."/>
            <person name="Jarett J.K."/>
            <person name="Geller-Mcgrath D.E."/>
            <person name="Sieber C.M.K."/>
            <person name="Emerson J.B."/>
            <person name="Anantharaman K."/>
            <person name="Thomas B.C."/>
            <person name="Malmstrom R."/>
            <person name="Stieglmeier M."/>
            <person name="Klingl A."/>
            <person name="Woyke T."/>
            <person name="Ryan C.M."/>
            <person name="Banfield J.F."/>
        </authorList>
    </citation>
    <scope>NUCLEOTIDE SEQUENCE [LARGE SCALE GENOMIC DNA]</scope>
</reference>
<evidence type="ECO:0000313" key="3">
    <source>
        <dbReference type="Proteomes" id="UP000228689"/>
    </source>
</evidence>
<dbReference type="EMBL" id="PFMC01000043">
    <property type="protein sequence ID" value="PIY95039.1"/>
    <property type="molecule type" value="Genomic_DNA"/>
</dbReference>
<evidence type="ECO:0008006" key="4">
    <source>
        <dbReference type="Google" id="ProtNLM"/>
    </source>
</evidence>
<dbReference type="InterPro" id="IPR002848">
    <property type="entry name" value="Translin_fam"/>
</dbReference>
<keyword evidence="1" id="KW-0175">Coiled coil</keyword>
<sequence>MINKSFLNKIASQLKLFQRERGNIIKLSRDILQASKEAIFATHRLDYKSAQQNIIKAETVIKDLKKNYDKSNRLQFEGSYLAAMEEYVEAKYFLAIMKNEKLDLLKSGNISPEGYINGLADITGELVRQAVLQSTTGNFKNLQNYRNLTDDLIGFMMNLYLSGQSRQKFDEAKRNLKRLEQILYEVKIRELENK</sequence>
<dbReference type="Gene3D" id="1.20.58.2140">
    <property type="match status" value="1"/>
</dbReference>